<dbReference type="OrthoDB" id="1523986at2"/>
<evidence type="ECO:0000256" key="1">
    <source>
        <dbReference type="SAM" id="Phobius"/>
    </source>
</evidence>
<keyword evidence="1" id="KW-0812">Transmembrane</keyword>
<dbReference type="InterPro" id="IPR015915">
    <property type="entry name" value="Kelch-typ_b-propeller"/>
</dbReference>
<accession>A0A521ADB0</accession>
<evidence type="ECO:0000313" key="3">
    <source>
        <dbReference type="Proteomes" id="UP000317593"/>
    </source>
</evidence>
<feature type="transmembrane region" description="Helical" evidence="1">
    <location>
        <begin position="378"/>
        <end position="396"/>
    </location>
</feature>
<reference evidence="2 3" key="1">
    <citation type="submission" date="2017-05" db="EMBL/GenBank/DDBJ databases">
        <authorList>
            <person name="Varghese N."/>
            <person name="Submissions S."/>
        </authorList>
    </citation>
    <scope>NUCLEOTIDE SEQUENCE [LARGE SCALE GENOMIC DNA]</scope>
    <source>
        <strain evidence="2 3">DSM 21194</strain>
    </source>
</reference>
<gene>
    <name evidence="2" type="ORF">SAMN06265218_10156</name>
</gene>
<keyword evidence="1" id="KW-0472">Membrane</keyword>
<proteinExistence type="predicted"/>
<keyword evidence="1" id="KW-1133">Transmembrane helix</keyword>
<evidence type="ECO:0000313" key="2">
    <source>
        <dbReference type="EMBL" id="SMO32804.1"/>
    </source>
</evidence>
<organism evidence="2 3">
    <name type="scientific">Fodinibius sediminis</name>
    <dbReference type="NCBI Taxonomy" id="1214077"/>
    <lineage>
        <taxon>Bacteria</taxon>
        <taxon>Pseudomonadati</taxon>
        <taxon>Balneolota</taxon>
        <taxon>Balneolia</taxon>
        <taxon>Balneolales</taxon>
        <taxon>Balneolaceae</taxon>
        <taxon>Fodinibius</taxon>
    </lineage>
</organism>
<sequence>MNWFRTCCVYSVFAVFFFIFWGASVLLSPPIHAQSLEPDLLSESEGPLHPYDSFLFADIDTLRQKVYVFIESGLWSFDLSNEKWQFLDSLKNRPDRIENFQFGYNPVKEKLQLWSNGIGQMYEISLSNFSIRRIDQSHNHRNQYGHAPFFHNNGSLFGFGGYGYWSWKNILTFYNYQINEWNVQPVDPNSEMPPPQAPIFGTYHPEKNSFFLLGGTSPKEHRQDDQYTEMITRYDYWSFDFDKERWNREASFNLPGFEPYNPFTLTQFSKNARLSITTLSTESNTWYFPLWRTNQSRDIIFLTSLNVHENQLFDPIKLNFGVSRVFLPASFLYNNNGDIVFVGIDYLSHQSHAPIRLYSIPEDTIHAVRQTSESGTEILFWGILILIVLTAVIITFRSSWHSGSLTADPAFSLDELDHYEWMSINERKLLRFLAKDGICKETQEIEEYLWPDISNYDYRRRLRNDLLKSLNHKIRQHTDLEQEVIFKKPDPSDRRKKLYGIHPAIETGQN</sequence>
<dbReference type="AlphaFoldDB" id="A0A521ADB0"/>
<dbReference type="RefSeq" id="WP_142712547.1">
    <property type="nucleotide sequence ID" value="NZ_FXTH01000001.1"/>
</dbReference>
<dbReference type="EMBL" id="FXTH01000001">
    <property type="protein sequence ID" value="SMO32804.1"/>
    <property type="molecule type" value="Genomic_DNA"/>
</dbReference>
<dbReference type="SUPFAM" id="SSF117281">
    <property type="entry name" value="Kelch motif"/>
    <property type="match status" value="1"/>
</dbReference>
<dbReference type="Proteomes" id="UP000317593">
    <property type="component" value="Unassembled WGS sequence"/>
</dbReference>
<dbReference type="Gene3D" id="2.120.10.80">
    <property type="entry name" value="Kelch-type beta propeller"/>
    <property type="match status" value="1"/>
</dbReference>
<keyword evidence="3" id="KW-1185">Reference proteome</keyword>
<protein>
    <submittedName>
        <fullName evidence="2">Uncharacterized protein</fullName>
    </submittedName>
</protein>
<name>A0A521ADB0_9BACT</name>